<sequence>IGSLYGVRGVEAVDLNALFVLPGAPPGGGAPAALNAASAGVLGTGVVGAELLTLHPGALRRLRAV</sequence>
<gene>
    <name evidence="1" type="ORF">D7Y13_44290</name>
</gene>
<dbReference type="EMBL" id="RAWI01001320">
    <property type="protein sequence ID" value="RKH76639.1"/>
    <property type="molecule type" value="Genomic_DNA"/>
</dbReference>
<keyword evidence="2" id="KW-1185">Reference proteome</keyword>
<protein>
    <submittedName>
        <fullName evidence="1">Uncharacterized protein</fullName>
    </submittedName>
</protein>
<feature type="non-terminal residue" evidence="1">
    <location>
        <position position="1"/>
    </location>
</feature>
<evidence type="ECO:0000313" key="1">
    <source>
        <dbReference type="EMBL" id="RKH76639.1"/>
    </source>
</evidence>
<dbReference type="Proteomes" id="UP000278907">
    <property type="component" value="Unassembled WGS sequence"/>
</dbReference>
<accession>A0ABX9Q404</accession>
<proteinExistence type="predicted"/>
<name>A0ABX9Q404_9BACT</name>
<reference evidence="1 2" key="1">
    <citation type="submission" date="2018-09" db="EMBL/GenBank/DDBJ databases">
        <authorList>
            <person name="Livingstone P.G."/>
            <person name="Whitworth D.E."/>
        </authorList>
    </citation>
    <scope>NUCLEOTIDE SEQUENCE [LARGE SCALE GENOMIC DNA]</scope>
    <source>
        <strain evidence="1 2">CA031B</strain>
    </source>
</reference>
<organism evidence="1 2">
    <name type="scientific">Corallococcus praedator</name>
    <dbReference type="NCBI Taxonomy" id="2316724"/>
    <lineage>
        <taxon>Bacteria</taxon>
        <taxon>Pseudomonadati</taxon>
        <taxon>Myxococcota</taxon>
        <taxon>Myxococcia</taxon>
        <taxon>Myxococcales</taxon>
        <taxon>Cystobacterineae</taxon>
        <taxon>Myxococcaceae</taxon>
        <taxon>Corallococcus</taxon>
    </lineage>
</organism>
<dbReference type="RefSeq" id="WP_158626264.1">
    <property type="nucleotide sequence ID" value="NZ_RAWI01001320.1"/>
</dbReference>
<evidence type="ECO:0000313" key="2">
    <source>
        <dbReference type="Proteomes" id="UP000278907"/>
    </source>
</evidence>
<comment type="caution">
    <text evidence="1">The sequence shown here is derived from an EMBL/GenBank/DDBJ whole genome shotgun (WGS) entry which is preliminary data.</text>
</comment>